<feature type="chain" id="PRO_5046352224" evidence="4">
    <location>
        <begin position="23"/>
        <end position="631"/>
    </location>
</feature>
<accession>A0ABT8YA31</accession>
<feature type="signal peptide" evidence="4">
    <location>
        <begin position="1"/>
        <end position="22"/>
    </location>
</feature>
<evidence type="ECO:0000313" key="7">
    <source>
        <dbReference type="Proteomes" id="UP001169764"/>
    </source>
</evidence>
<name>A0ABT8YA31_9SPHN</name>
<dbReference type="InterPro" id="IPR002372">
    <property type="entry name" value="PQQ_rpt_dom"/>
</dbReference>
<dbReference type="PANTHER" id="PTHR32303:SF4">
    <property type="entry name" value="QUINOPROTEIN GLUCOSE DEHYDROGENASE"/>
    <property type="match status" value="1"/>
</dbReference>
<dbReference type="InterPro" id="IPR011047">
    <property type="entry name" value="Quinoprotein_ADH-like_sf"/>
</dbReference>
<evidence type="ECO:0000256" key="1">
    <source>
        <dbReference type="ARBA" id="ARBA00001931"/>
    </source>
</evidence>
<keyword evidence="4" id="KW-0732">Signal</keyword>
<comment type="similarity">
    <text evidence="2">Belongs to the bacterial PQQ dehydrogenase family.</text>
</comment>
<dbReference type="PANTHER" id="PTHR32303">
    <property type="entry name" value="QUINOPROTEIN ALCOHOL DEHYDROGENASE (CYTOCHROME C)"/>
    <property type="match status" value="1"/>
</dbReference>
<keyword evidence="3" id="KW-0560">Oxidoreductase</keyword>
<evidence type="ECO:0000313" key="6">
    <source>
        <dbReference type="EMBL" id="MDO6415179.1"/>
    </source>
</evidence>
<proteinExistence type="inferred from homology"/>
<protein>
    <submittedName>
        <fullName evidence="6">PQQ-binding-like beta-propeller repeat protein</fullName>
    </submittedName>
</protein>
<evidence type="ECO:0000256" key="2">
    <source>
        <dbReference type="ARBA" id="ARBA00008156"/>
    </source>
</evidence>
<keyword evidence="7" id="KW-1185">Reference proteome</keyword>
<dbReference type="EMBL" id="JAUOTP010000005">
    <property type="protein sequence ID" value="MDO6415179.1"/>
    <property type="molecule type" value="Genomic_DNA"/>
</dbReference>
<dbReference type="Pfam" id="PF01011">
    <property type="entry name" value="PQQ"/>
    <property type="match status" value="1"/>
</dbReference>
<dbReference type="Gene3D" id="2.140.10.10">
    <property type="entry name" value="Quinoprotein alcohol dehydrogenase-like superfamily"/>
    <property type="match status" value="1"/>
</dbReference>
<gene>
    <name evidence="6" type="ORF">Q4F19_12375</name>
</gene>
<evidence type="ECO:0000259" key="5">
    <source>
        <dbReference type="Pfam" id="PF01011"/>
    </source>
</evidence>
<dbReference type="SUPFAM" id="SSF50998">
    <property type="entry name" value="Quinoprotein alcohol dehydrogenase-like"/>
    <property type="match status" value="1"/>
</dbReference>
<dbReference type="InterPro" id="IPR018391">
    <property type="entry name" value="PQQ_b-propeller_rpt"/>
</dbReference>
<evidence type="ECO:0000256" key="3">
    <source>
        <dbReference type="ARBA" id="ARBA00023002"/>
    </source>
</evidence>
<reference evidence="6" key="1">
    <citation type="submission" date="2023-07" db="EMBL/GenBank/DDBJ databases">
        <authorList>
            <person name="Kim M."/>
        </authorList>
    </citation>
    <scope>NUCLEOTIDE SEQUENCE</scope>
    <source>
        <strain evidence="6">BIUV-7</strain>
    </source>
</reference>
<sequence length="631" mass="67950">MKALKTAGLALAIALLATTAHAEANADWAHFGGDVGDTKYSALDQINLATIKRLKIAWRAPAIDPAVKAENPKLVLSNNYRDAPLVVGGVLYMSNQLGQVEARDPGNGHVLWRQASFPGDSQMAGNASRAIALWGKGTGARIVSVRGFYLYLLDAKTGAVVEDFGEKGRVDLRADPKTIYSWTAPAPIVVKDVIVIGGQPIAMGTADINKASLAGDIRGYDVHTGKLLWTFHTVPHEGEPGTETWENESWRQGGKTKVWSAFSADEKLGYVYLPLSAPANDYYGVARPGANLYSDSLVALDVKTGKKVWHFQTVHHDLWDYDLPTPPMLADIKVNGHLRKAAIQVTKTGFVFAFDRATGAPLFPIVETPVPASTMPGEKASPTQPIPVKPLPFERQGMNEDQLIDFTPALHAEAVQIMNRYVHGDIFTPPSVAGGPDGKLGTLYLPGWVGGANWTGAALDPKTGILYVPSVSVPWIGRDNYKRPPESSLYMEGPQGLPMVKPPYGRITAIDLNSGDHLWMVPNGDGPRNHPLLKDLNLPPLGQAGRAAPLLTKSFLFLGEGDMVGLSIPKFSGGNMFRAYDKKTGKVVWETDLGAGTTAPPITYMYKGKQYVLVGVGGVNHPAELVAMSLE</sequence>
<dbReference type="Proteomes" id="UP001169764">
    <property type="component" value="Unassembled WGS sequence"/>
</dbReference>
<comment type="caution">
    <text evidence="6">The sequence shown here is derived from an EMBL/GenBank/DDBJ whole genome shotgun (WGS) entry which is preliminary data.</text>
</comment>
<dbReference type="SMART" id="SM00564">
    <property type="entry name" value="PQQ"/>
    <property type="match status" value="5"/>
</dbReference>
<comment type="cofactor">
    <cofactor evidence="1">
        <name>pyrroloquinoline quinone</name>
        <dbReference type="ChEBI" id="CHEBI:58442"/>
    </cofactor>
</comment>
<evidence type="ECO:0000256" key="4">
    <source>
        <dbReference type="SAM" id="SignalP"/>
    </source>
</evidence>
<feature type="domain" description="Pyrrolo-quinoline quinone repeat" evidence="5">
    <location>
        <begin position="28"/>
        <end position="612"/>
    </location>
</feature>
<dbReference type="RefSeq" id="WP_303543010.1">
    <property type="nucleotide sequence ID" value="NZ_JAUOTP010000005.1"/>
</dbReference>
<organism evidence="6 7">
    <name type="scientific">Sphingomonas natans</name>
    <dbReference type="NCBI Taxonomy" id="3063330"/>
    <lineage>
        <taxon>Bacteria</taxon>
        <taxon>Pseudomonadati</taxon>
        <taxon>Pseudomonadota</taxon>
        <taxon>Alphaproteobacteria</taxon>
        <taxon>Sphingomonadales</taxon>
        <taxon>Sphingomonadaceae</taxon>
        <taxon>Sphingomonas</taxon>
    </lineage>
</organism>